<accession>A0ABT9I676</accession>
<reference evidence="2 3" key="1">
    <citation type="submission" date="2022-11" db="EMBL/GenBank/DDBJ databases">
        <title>Viruses from the air-sea interface of a natural surface slick.</title>
        <authorList>
            <person name="Rahlff J."/>
            <person name="Holmfeldt K."/>
        </authorList>
    </citation>
    <scope>NUCLEOTIDE SEQUENCE [LARGE SCALE GENOMIC DNA]</scope>
    <source>
        <strain evidence="2 3">SMS4</strain>
    </source>
</reference>
<dbReference type="Proteomes" id="UP001231109">
    <property type="component" value="Unassembled WGS sequence"/>
</dbReference>
<protein>
    <submittedName>
        <fullName evidence="2">DUF1911 domain-containing protein</fullName>
    </submittedName>
</protein>
<gene>
    <name evidence="2" type="ORF">ORJ04_21490</name>
</gene>
<name>A0ABT9I676_9GAMM</name>
<dbReference type="EMBL" id="JAPJDZ010000187">
    <property type="protein sequence ID" value="MDP5138525.1"/>
    <property type="molecule type" value="Genomic_DNA"/>
</dbReference>
<dbReference type="Pfam" id="PF08929">
    <property type="entry name" value="PoNi_C"/>
    <property type="match status" value="1"/>
</dbReference>
<evidence type="ECO:0000259" key="1">
    <source>
        <dbReference type="Pfam" id="PF08929"/>
    </source>
</evidence>
<dbReference type="SUPFAM" id="SSF140731">
    <property type="entry name" value="PA2201 C-terminal domain-like"/>
    <property type="match status" value="1"/>
</dbReference>
<feature type="domain" description="PoNi C-terminal" evidence="1">
    <location>
        <begin position="164"/>
        <end position="283"/>
    </location>
</feature>
<dbReference type="RefSeq" id="WP_305977644.1">
    <property type="nucleotide sequence ID" value="NZ_JAPJDZ010000187.1"/>
</dbReference>
<keyword evidence="3" id="KW-1185">Reference proteome</keyword>
<organism evidence="2 3">
    <name type="scientific">Rheinheimera baltica</name>
    <dbReference type="NCBI Taxonomy" id="67576"/>
    <lineage>
        <taxon>Bacteria</taxon>
        <taxon>Pseudomonadati</taxon>
        <taxon>Pseudomonadota</taxon>
        <taxon>Gammaproteobacteria</taxon>
        <taxon>Chromatiales</taxon>
        <taxon>Chromatiaceae</taxon>
        <taxon>Rheinheimera</taxon>
    </lineage>
</organism>
<dbReference type="InterPro" id="IPR015025">
    <property type="entry name" value="PoNi_C"/>
</dbReference>
<evidence type="ECO:0000313" key="3">
    <source>
        <dbReference type="Proteomes" id="UP001231109"/>
    </source>
</evidence>
<dbReference type="Gene3D" id="1.10.3920.10">
    <property type="entry name" value="PA2201 C-terminal domain-like"/>
    <property type="match status" value="1"/>
</dbReference>
<evidence type="ECO:0000313" key="2">
    <source>
        <dbReference type="EMBL" id="MDP5138525.1"/>
    </source>
</evidence>
<dbReference type="InterPro" id="IPR028983">
    <property type="entry name" value="PA2201-like_C"/>
</dbReference>
<proteinExistence type="predicted"/>
<sequence length="466" mass="52414">MIELLKNNVLNRELTLFRDPHPDNRRYVRELEYIRLAIEPKDNLSCLRAADSEEQAAQNQSASGYFVKDVLAFWAIMYSVGEPLGRLNAQMRGDLAILQSLMELKAIRWGVGTQQYEPRLFGMSIYQEFTAVSLWCMLEPDGARLGQFLEMHARHPTMRLPAVDFLLDTFLPKGIQRPLKYQKKPTYQGMWDALMGALASQGREAQTQDMTKYMANWNRLMKPLGWKPGRVYCPLAEDGRQVDPNCQGDQLFQRFAFEAALAVCAFDLDDSAFRDHLYYPRDLVDHYRANVRQQRDGWRALGAPARFAAPLPPPRKKADLAKSKLKGYARWVELACDGDKDAQEAVIESTGRLRSLKKEAGEALAALAENGQGVCADIKDDDTLASQVDSLLEGRGLKGFDSSTVGGAGPARCEVLLKNAQDWLSKSKLSYRLYTLDLGDDAWYALSVHEVFATEFLALGESLSLP</sequence>
<comment type="caution">
    <text evidence="2">The sequence shown here is derived from an EMBL/GenBank/DDBJ whole genome shotgun (WGS) entry which is preliminary data.</text>
</comment>